<evidence type="ECO:0000259" key="1">
    <source>
        <dbReference type="Pfam" id="PF00899"/>
    </source>
</evidence>
<reference evidence="2 3" key="1">
    <citation type="submission" date="2023-02" db="EMBL/GenBank/DDBJ databases">
        <title>Novel Oscillospiraceae bacterial genomes.</title>
        <authorList>
            <person name="Srinivasan S."/>
            <person name="Austin M.N."/>
            <person name="Fiedler T.L."/>
            <person name="Strenk S.M."/>
            <person name="Agnew K.J."/>
            <person name="Nagana Gowda G.A."/>
            <person name="Raftery D."/>
            <person name="Beamer M.A."/>
            <person name="Achilles S.L."/>
            <person name="Wiesenfeld H.C."/>
            <person name="Fredricks D.N."/>
            <person name="Hillier S.L."/>
        </authorList>
    </citation>
    <scope>NUCLEOTIDE SEQUENCE [LARGE SCALE GENOMIC DNA]</scope>
    <source>
        <strain evidence="2 3">CHIC02 1186E3-8</strain>
    </source>
</reference>
<dbReference type="InterPro" id="IPR045886">
    <property type="entry name" value="ThiF/MoeB/HesA"/>
</dbReference>
<dbReference type="GO" id="GO:0016779">
    <property type="term" value="F:nucleotidyltransferase activity"/>
    <property type="evidence" value="ECO:0007669"/>
    <property type="project" value="UniProtKB-KW"/>
</dbReference>
<protein>
    <submittedName>
        <fullName evidence="2">ThiF family adenylyltransferase</fullName>
    </submittedName>
</protein>
<sequence length="734" mass="85571">MLVMKSGLIFLKDKNNIIISPGNRMMKRISADNINDIWREMKYIDEKNDYQCSITYELLAKNRLAFEVPGEEKELYYRFARNVQHLANLQNNPFSEYKTIVNSKVLIIGAGTVGSALIKLMSKYGMNHVSIVEGDDVAVPNITAQLLYEDDDIGQSKAKIAKEKIYKINKSVNVYVNQDNIHSLLDDIKPEYVFCCADDSGLVLHNLLIDNISNYGYTLFIAGYSYNNLLVDRITNKEVEIFKKIFAKSENNILKENTIYHNTGTIVEGYLSAAFMMQVFLDSFKTEKYNHYSFDTRLFEAKKQQLKILTKEEEFNADYDDFVAFQKDESQGISRNALSIFGRDNKAEFRQVENDFSIVEFRNILAAYNRKNGNFTEQYRKALKEKSDLSKIRENIRRDVYAVFSDKYLNLVNRRKNTITRDLSKQLESMYTYDFMSDIIRIIKSEHKNILVDPLKMLQLSVDKLDKVNIPIEEALLSIMTIYNSPKFSKLLLKMMGNSSIDYYLRPHKNTNNMTVFNPIKGESNVIVSYDGSLKSIMTLSHELSHAFFFDLYKQRLNCDNFKCVNNDFWEVLARVGELLFISKYGKTDEFTLLSQYNLTFCILDYMLAKQKNDYKSLDEIIEIKSMITEFLGLNRESMYYIDYNFILFPFLYESSIDNYRLVYQDAVALSIFKYLKKYGVNFDGFYKEIADMPKLDVSSLLCIYKLDIRDIVSQYTGNMLELVLKIFSDSYDN</sequence>
<dbReference type="EMBL" id="CP118868">
    <property type="protein sequence ID" value="WEG35988.1"/>
    <property type="molecule type" value="Genomic_DNA"/>
</dbReference>
<dbReference type="RefSeq" id="WP_288798925.1">
    <property type="nucleotide sequence ID" value="NZ_CP118868.1"/>
</dbReference>
<dbReference type="Gene3D" id="1.10.1370.20">
    <property type="entry name" value="Oligoendopeptidase f, C-terminal domain"/>
    <property type="match status" value="1"/>
</dbReference>
<dbReference type="PANTHER" id="PTHR10953:SF102">
    <property type="entry name" value="ADENYLYLTRANSFERASE AND SULFURTRANSFERASE MOCS3"/>
    <property type="match status" value="1"/>
</dbReference>
<accession>A0ABY8C9L7</accession>
<dbReference type="Gene3D" id="3.40.50.720">
    <property type="entry name" value="NAD(P)-binding Rossmann-like Domain"/>
    <property type="match status" value="1"/>
</dbReference>
<dbReference type="Proteomes" id="UP001220478">
    <property type="component" value="Chromosome"/>
</dbReference>
<dbReference type="PANTHER" id="PTHR10953">
    <property type="entry name" value="UBIQUITIN-ACTIVATING ENZYME E1"/>
    <property type="match status" value="1"/>
</dbReference>
<dbReference type="Pfam" id="PF00899">
    <property type="entry name" value="ThiF"/>
    <property type="match status" value="1"/>
</dbReference>
<feature type="domain" description="THIF-type NAD/FAD binding fold" evidence="1">
    <location>
        <begin position="90"/>
        <end position="283"/>
    </location>
</feature>
<gene>
    <name evidence="2" type="ORF">PYS61_02115</name>
</gene>
<dbReference type="SUPFAM" id="SSF69572">
    <property type="entry name" value="Activating enzymes of the ubiquitin-like proteins"/>
    <property type="match status" value="1"/>
</dbReference>
<dbReference type="SUPFAM" id="SSF55486">
    <property type="entry name" value="Metalloproteases ('zincins'), catalytic domain"/>
    <property type="match status" value="1"/>
</dbReference>
<keyword evidence="2" id="KW-0808">Transferase</keyword>
<dbReference type="InterPro" id="IPR035985">
    <property type="entry name" value="Ubiquitin-activating_enz"/>
</dbReference>
<dbReference type="InterPro" id="IPR042088">
    <property type="entry name" value="OligoPept_F_C"/>
</dbReference>
<name>A0ABY8C9L7_9FIRM</name>
<dbReference type="InterPro" id="IPR000594">
    <property type="entry name" value="ThiF_NAD_FAD-bd"/>
</dbReference>
<keyword evidence="2" id="KW-0548">Nucleotidyltransferase</keyword>
<proteinExistence type="predicted"/>
<evidence type="ECO:0000313" key="3">
    <source>
        <dbReference type="Proteomes" id="UP001220478"/>
    </source>
</evidence>
<evidence type="ECO:0000313" key="2">
    <source>
        <dbReference type="EMBL" id="WEG35988.1"/>
    </source>
</evidence>
<dbReference type="CDD" id="cd01483">
    <property type="entry name" value="E1_enzyme_family"/>
    <property type="match status" value="1"/>
</dbReference>
<organism evidence="2 3">
    <name type="scientific">Amygdalobacter indicium</name>
    <dbReference type="NCBI Taxonomy" id="3029272"/>
    <lineage>
        <taxon>Bacteria</taxon>
        <taxon>Bacillati</taxon>
        <taxon>Bacillota</taxon>
        <taxon>Clostridia</taxon>
        <taxon>Eubacteriales</taxon>
        <taxon>Oscillospiraceae</taxon>
        <taxon>Amygdalobacter</taxon>
    </lineage>
</organism>
<keyword evidence="3" id="KW-1185">Reference proteome</keyword>